<keyword evidence="1" id="KW-0472">Membrane</keyword>
<evidence type="ECO:0000256" key="1">
    <source>
        <dbReference type="SAM" id="Phobius"/>
    </source>
</evidence>
<keyword evidence="1" id="KW-0812">Transmembrane</keyword>
<reference evidence="2 3" key="1">
    <citation type="journal article" date="2010" name="Nature">
        <title>Genome sequencing and analysis of the model grass Brachypodium distachyon.</title>
        <authorList>
            <consortium name="International Brachypodium Initiative"/>
        </authorList>
    </citation>
    <scope>NUCLEOTIDE SEQUENCE [LARGE SCALE GENOMIC DNA]</scope>
    <source>
        <strain evidence="2 3">Bd21</strain>
    </source>
</reference>
<dbReference type="Proteomes" id="UP000008810">
    <property type="component" value="Chromosome 1"/>
</dbReference>
<name>I1GNF5_BRADI</name>
<sequence length="204" mass="21963">MWYCWFSLESDENVQGVRASRMLLPEEIENRKVQEMAWDVRRLKVQEMPSHCPGVLTCKESLKQPNPHSFIAAFSFFAAASLAAAFAPIVNQEDILPLLDLPRALALTPAPSCNIWRLSCWCTCPTPTSPICLALPLLLVLGAAGADLALEAVAALALGAAALVLAFGAAGLVGAFGAAARDAAHARTKPKRFKSYIHPSRSYC</sequence>
<dbReference type="InParanoid" id="I1GNF5"/>
<protein>
    <submittedName>
        <fullName evidence="2 3">Uncharacterized protein</fullName>
    </submittedName>
</protein>
<organism evidence="2">
    <name type="scientific">Brachypodium distachyon</name>
    <name type="common">Purple false brome</name>
    <name type="synonym">Trachynia distachya</name>
    <dbReference type="NCBI Taxonomy" id="15368"/>
    <lineage>
        <taxon>Eukaryota</taxon>
        <taxon>Viridiplantae</taxon>
        <taxon>Streptophyta</taxon>
        <taxon>Embryophyta</taxon>
        <taxon>Tracheophyta</taxon>
        <taxon>Spermatophyta</taxon>
        <taxon>Magnoliopsida</taxon>
        <taxon>Liliopsida</taxon>
        <taxon>Poales</taxon>
        <taxon>Poaceae</taxon>
        <taxon>BOP clade</taxon>
        <taxon>Pooideae</taxon>
        <taxon>Stipodae</taxon>
        <taxon>Brachypodieae</taxon>
        <taxon>Brachypodium</taxon>
    </lineage>
</organism>
<evidence type="ECO:0000313" key="4">
    <source>
        <dbReference type="Proteomes" id="UP000008810"/>
    </source>
</evidence>
<feature type="transmembrane region" description="Helical" evidence="1">
    <location>
        <begin position="69"/>
        <end position="90"/>
    </location>
</feature>
<reference evidence="3" key="3">
    <citation type="submission" date="2018-08" db="UniProtKB">
        <authorList>
            <consortium name="EnsemblPlants"/>
        </authorList>
    </citation>
    <scope>IDENTIFICATION</scope>
    <source>
        <strain evidence="3">cv. Bd21</strain>
    </source>
</reference>
<dbReference type="EMBL" id="CM000880">
    <property type="protein sequence ID" value="KQK13267.1"/>
    <property type="molecule type" value="Genomic_DNA"/>
</dbReference>
<keyword evidence="1" id="KW-1133">Transmembrane helix</keyword>
<gene>
    <name evidence="2" type="ORF">BRADI_1g09020v3</name>
</gene>
<feature type="transmembrane region" description="Helical" evidence="1">
    <location>
        <begin position="152"/>
        <end position="179"/>
    </location>
</feature>
<keyword evidence="4" id="KW-1185">Reference proteome</keyword>
<dbReference type="EnsemblPlants" id="KQK13267">
    <property type="protein sequence ID" value="KQK13267"/>
    <property type="gene ID" value="BRADI_1g09020v3"/>
</dbReference>
<dbReference type="HOGENOM" id="CLU_1344902_0_0_1"/>
<evidence type="ECO:0000313" key="2">
    <source>
        <dbReference type="EMBL" id="KQK13267.1"/>
    </source>
</evidence>
<reference evidence="2" key="2">
    <citation type="submission" date="2017-06" db="EMBL/GenBank/DDBJ databases">
        <title>WGS assembly of Brachypodium distachyon.</title>
        <authorList>
            <consortium name="The International Brachypodium Initiative"/>
            <person name="Lucas S."/>
            <person name="Harmon-Smith M."/>
            <person name="Lail K."/>
            <person name="Tice H."/>
            <person name="Grimwood J."/>
            <person name="Bruce D."/>
            <person name="Barry K."/>
            <person name="Shu S."/>
            <person name="Lindquist E."/>
            <person name="Wang M."/>
            <person name="Pitluck S."/>
            <person name="Vogel J.P."/>
            <person name="Garvin D.F."/>
            <person name="Mockler T.C."/>
            <person name="Schmutz J."/>
            <person name="Rokhsar D."/>
            <person name="Bevan M.W."/>
        </authorList>
    </citation>
    <scope>NUCLEOTIDE SEQUENCE</scope>
    <source>
        <strain evidence="2">Bd21</strain>
    </source>
</reference>
<accession>I1GNF5</accession>
<proteinExistence type="predicted"/>
<dbReference type="AlphaFoldDB" id="I1GNF5"/>
<dbReference type="Gramene" id="KQK13267">
    <property type="protein sequence ID" value="KQK13267"/>
    <property type="gene ID" value="BRADI_1g09020v3"/>
</dbReference>
<evidence type="ECO:0000313" key="3">
    <source>
        <dbReference type="EnsemblPlants" id="KQK13267"/>
    </source>
</evidence>